<keyword evidence="4" id="KW-0804">Transcription</keyword>
<dbReference type="SUPFAM" id="SSF46785">
    <property type="entry name" value="Winged helix' DNA-binding domain"/>
    <property type="match status" value="1"/>
</dbReference>
<evidence type="ECO:0000313" key="6">
    <source>
        <dbReference type="EMBL" id="RPE34598.1"/>
    </source>
</evidence>
<dbReference type="AlphaFoldDB" id="A0A3N4RME5"/>
<dbReference type="PROSITE" id="PS50931">
    <property type="entry name" value="HTH_LYSR"/>
    <property type="match status" value="1"/>
</dbReference>
<comment type="similarity">
    <text evidence="1">Belongs to the LysR transcriptional regulatory family.</text>
</comment>
<feature type="domain" description="HTH lysR-type" evidence="5">
    <location>
        <begin position="4"/>
        <end position="61"/>
    </location>
</feature>
<dbReference type="PANTHER" id="PTHR30346:SF0">
    <property type="entry name" value="HCA OPERON TRANSCRIPTIONAL ACTIVATOR HCAR"/>
    <property type="match status" value="1"/>
</dbReference>
<reference evidence="6 7" key="1">
    <citation type="submission" date="2018-11" db="EMBL/GenBank/DDBJ databases">
        <title>Sequencing the genomes of 1000 actinobacteria strains.</title>
        <authorList>
            <person name="Klenk H.-P."/>
        </authorList>
    </citation>
    <scope>NUCLEOTIDE SEQUENCE [LARGE SCALE GENOMIC DNA]</scope>
    <source>
        <strain evidence="6 7">DSM 44781</strain>
    </source>
</reference>
<dbReference type="Proteomes" id="UP000266906">
    <property type="component" value="Unassembled WGS sequence"/>
</dbReference>
<dbReference type="RefSeq" id="WP_123818346.1">
    <property type="nucleotide sequence ID" value="NZ_RKQG01000001.1"/>
</dbReference>
<dbReference type="EMBL" id="RKQG01000001">
    <property type="protein sequence ID" value="RPE34598.1"/>
    <property type="molecule type" value="Genomic_DNA"/>
</dbReference>
<dbReference type="InterPro" id="IPR005119">
    <property type="entry name" value="LysR_subst-bd"/>
</dbReference>
<evidence type="ECO:0000256" key="4">
    <source>
        <dbReference type="ARBA" id="ARBA00023163"/>
    </source>
</evidence>
<proteinExistence type="inferred from homology"/>
<evidence type="ECO:0000313" key="7">
    <source>
        <dbReference type="Proteomes" id="UP000266906"/>
    </source>
</evidence>
<dbReference type="Gene3D" id="1.10.10.10">
    <property type="entry name" value="Winged helix-like DNA-binding domain superfamily/Winged helix DNA-binding domain"/>
    <property type="match status" value="1"/>
</dbReference>
<keyword evidence="7" id="KW-1185">Reference proteome</keyword>
<dbReference type="GO" id="GO:0032993">
    <property type="term" value="C:protein-DNA complex"/>
    <property type="evidence" value="ECO:0007669"/>
    <property type="project" value="TreeGrafter"/>
</dbReference>
<evidence type="ECO:0000256" key="1">
    <source>
        <dbReference type="ARBA" id="ARBA00009437"/>
    </source>
</evidence>
<sequence length="313" mass="33776">MDDPDLRQLRAFVAVAEQRHFGRAAEQLAITQQAASKRIAALERELGVQLLDRGPTAVQLTDAGRRLLDPARAALAAGQAALAAVRQRAAPARLDVWGHLFEPLRTVRDALAAAPGLTVEVGPARDLDAVAAALVRGESAAGFGRHQPGSGGELAHRLVRLEPVDAVLPADHPLARADRLRPADLAALRLVLPADPARLDFLARFGAHFGVPLLPGEANLGLAHLLDRVRTVPDGCTLLPAELPLAVPPGLAVRPLVDPVPLYAWSLVWHRERPHPAVPALLRAFAERGRERRWLEYRPDRDWLPGADARDLA</sequence>
<dbReference type="PANTHER" id="PTHR30346">
    <property type="entry name" value="TRANSCRIPTIONAL DUAL REGULATOR HCAR-RELATED"/>
    <property type="match status" value="1"/>
</dbReference>
<dbReference type="InterPro" id="IPR036388">
    <property type="entry name" value="WH-like_DNA-bd_sf"/>
</dbReference>
<keyword evidence="2" id="KW-0805">Transcription regulation</keyword>
<dbReference type="SUPFAM" id="SSF53850">
    <property type="entry name" value="Periplasmic binding protein-like II"/>
    <property type="match status" value="1"/>
</dbReference>
<dbReference type="Pfam" id="PF00126">
    <property type="entry name" value="HTH_1"/>
    <property type="match status" value="1"/>
</dbReference>
<dbReference type="Gene3D" id="3.40.190.10">
    <property type="entry name" value="Periplasmic binding protein-like II"/>
    <property type="match status" value="2"/>
</dbReference>
<keyword evidence="3 6" id="KW-0238">DNA-binding</keyword>
<accession>A0A3N4RME5</accession>
<comment type="caution">
    <text evidence="6">The sequence shown here is derived from an EMBL/GenBank/DDBJ whole genome shotgun (WGS) entry which is preliminary data.</text>
</comment>
<dbReference type="Pfam" id="PF03466">
    <property type="entry name" value="LysR_substrate"/>
    <property type="match status" value="1"/>
</dbReference>
<dbReference type="GO" id="GO:0003677">
    <property type="term" value="F:DNA binding"/>
    <property type="evidence" value="ECO:0007669"/>
    <property type="project" value="UniProtKB-KW"/>
</dbReference>
<organism evidence="6 7">
    <name type="scientific">Kitasatospora cineracea</name>
    <dbReference type="NCBI Taxonomy" id="88074"/>
    <lineage>
        <taxon>Bacteria</taxon>
        <taxon>Bacillati</taxon>
        <taxon>Actinomycetota</taxon>
        <taxon>Actinomycetes</taxon>
        <taxon>Kitasatosporales</taxon>
        <taxon>Streptomycetaceae</taxon>
        <taxon>Kitasatospora</taxon>
    </lineage>
</organism>
<evidence type="ECO:0000256" key="3">
    <source>
        <dbReference type="ARBA" id="ARBA00023125"/>
    </source>
</evidence>
<dbReference type="FunFam" id="1.10.10.10:FF:000001">
    <property type="entry name" value="LysR family transcriptional regulator"/>
    <property type="match status" value="1"/>
</dbReference>
<gene>
    <name evidence="6" type="ORF">EDD38_2920</name>
</gene>
<dbReference type="InterPro" id="IPR036390">
    <property type="entry name" value="WH_DNA-bd_sf"/>
</dbReference>
<evidence type="ECO:0000259" key="5">
    <source>
        <dbReference type="PROSITE" id="PS50931"/>
    </source>
</evidence>
<dbReference type="PRINTS" id="PR00039">
    <property type="entry name" value="HTHLYSR"/>
</dbReference>
<protein>
    <submittedName>
        <fullName evidence="6">DNA-binding transcriptional LysR family regulator</fullName>
    </submittedName>
</protein>
<dbReference type="InterPro" id="IPR000847">
    <property type="entry name" value="LysR_HTH_N"/>
</dbReference>
<name>A0A3N4RME5_9ACTN</name>
<evidence type="ECO:0000256" key="2">
    <source>
        <dbReference type="ARBA" id="ARBA00023015"/>
    </source>
</evidence>
<dbReference type="GO" id="GO:0003700">
    <property type="term" value="F:DNA-binding transcription factor activity"/>
    <property type="evidence" value="ECO:0007669"/>
    <property type="project" value="InterPro"/>
</dbReference>